<comment type="caution">
    <text evidence="2">The sequence shown here is derived from an EMBL/GenBank/DDBJ whole genome shotgun (WGS) entry which is preliminary data.</text>
</comment>
<accession>A0ABQ3XJG2</accession>
<evidence type="ECO:0000313" key="3">
    <source>
        <dbReference type="Proteomes" id="UP000612282"/>
    </source>
</evidence>
<evidence type="ECO:0000256" key="1">
    <source>
        <dbReference type="SAM" id="MobiDB-lite"/>
    </source>
</evidence>
<reference evidence="2 3" key="1">
    <citation type="submission" date="2021-01" db="EMBL/GenBank/DDBJ databases">
        <title>Whole genome shotgun sequence of Actinoplanes couchii NBRC 106145.</title>
        <authorList>
            <person name="Komaki H."/>
            <person name="Tamura T."/>
        </authorList>
    </citation>
    <scope>NUCLEOTIDE SEQUENCE [LARGE SCALE GENOMIC DNA]</scope>
    <source>
        <strain evidence="2 3">NBRC 106145</strain>
    </source>
</reference>
<name>A0ABQ3XJG2_9ACTN</name>
<proteinExistence type="predicted"/>
<evidence type="ECO:0000313" key="2">
    <source>
        <dbReference type="EMBL" id="GID58628.1"/>
    </source>
</evidence>
<organism evidence="2 3">
    <name type="scientific">Actinoplanes couchii</name>
    <dbReference type="NCBI Taxonomy" id="403638"/>
    <lineage>
        <taxon>Bacteria</taxon>
        <taxon>Bacillati</taxon>
        <taxon>Actinomycetota</taxon>
        <taxon>Actinomycetes</taxon>
        <taxon>Micromonosporales</taxon>
        <taxon>Micromonosporaceae</taxon>
        <taxon>Actinoplanes</taxon>
    </lineage>
</organism>
<dbReference type="Proteomes" id="UP000612282">
    <property type="component" value="Unassembled WGS sequence"/>
</dbReference>
<dbReference type="EMBL" id="BOMG01000086">
    <property type="protein sequence ID" value="GID58628.1"/>
    <property type="molecule type" value="Genomic_DNA"/>
</dbReference>
<feature type="region of interest" description="Disordered" evidence="1">
    <location>
        <begin position="385"/>
        <end position="413"/>
    </location>
</feature>
<keyword evidence="3" id="KW-1185">Reference proteome</keyword>
<gene>
    <name evidence="2" type="ORF">Aco03nite_070320</name>
</gene>
<dbReference type="RefSeq" id="WP_203803249.1">
    <property type="nucleotide sequence ID" value="NZ_BAAAQE010000013.1"/>
</dbReference>
<protein>
    <submittedName>
        <fullName evidence="2">Uncharacterized protein</fullName>
    </submittedName>
</protein>
<sequence>MNAAAQQDQVKRLGRAVVFVHQHDHKITDPLVRSQIEVLLITGRAMDLAVRLRGHQDFVPLTHELVVGYAGHASVGALELFNIVLPALKSANLIDYRVDAAGRIIGLDEYVGVSATLTEQTVQVLSVLKPSRAGLAFLHSVEVGAIAPLAESQHLQEIVKRGFTDVEATEALRLTRAAKLNLTTPSADLNEKVVYSPYVWGTKQISLAKFLQGLPPNERDALLGMSEQVLATPGLHMSKLSAPPGIIRSAQNVGLIQAASVQSATGASSTYVFSPLLEAVDDNCITTEAFHLRKLFVAHILFGHEKAVAGRGRISSPAVLVDRLISRGRVGPATNIGTDYHLLEAAGVVSVDDQGDRPFLRLVKPEIAQSGLEWIKRITDPAGDASVTLSQRPTGFVKPEDSRTGGGEDPASQEILAASINELRKETQRAARRDDPWS</sequence>